<reference evidence="2" key="1">
    <citation type="journal article" date="2014" name="Nat. Commun.">
        <title>Genome sequence of mungbean and insights into evolution within Vigna species.</title>
        <authorList>
            <person name="Kang Y.J."/>
            <person name="Kim S.K."/>
            <person name="Kim M.Y."/>
            <person name="Lestari P."/>
            <person name="Kim K.H."/>
            <person name="Ha B.K."/>
            <person name="Jun T.H."/>
            <person name="Hwang W.J."/>
            <person name="Lee T."/>
            <person name="Lee J."/>
            <person name="Shim S."/>
            <person name="Yoon M.Y."/>
            <person name="Jang Y.E."/>
            <person name="Han K.S."/>
            <person name="Taeprayoon P."/>
            <person name="Yoon N."/>
            <person name="Somta P."/>
            <person name="Tanya P."/>
            <person name="Kim K.S."/>
            <person name="Gwag J.G."/>
            <person name="Moon J.K."/>
            <person name="Lee Y.H."/>
            <person name="Park B.S."/>
            <person name="Bombarely A."/>
            <person name="Doyle J.J."/>
            <person name="Jackson S.A."/>
            <person name="Schafleitner R."/>
            <person name="Srinives P."/>
            <person name="Varshney R.K."/>
            <person name="Lee S.H."/>
        </authorList>
    </citation>
    <scope>NUCLEOTIDE SEQUENCE [LARGE SCALE GENOMIC DNA]</scope>
    <source>
        <strain evidence="2">cv. VC1973A</strain>
    </source>
</reference>
<sequence length="152" mass="16560">MASLTRPSAASLARRCTRRTSPTPSTPTTATCSYATRTTACGRLASRPSRPIPFQNASPVSGKACKNDVAVKILQSSNSIKLRLSAIIAVDYKPNPEEAIATLFALQEERVSMAAKVKSAALCLSQWRRLSRTAKLPYFNFPSMEANAKQRR</sequence>
<proteinExistence type="predicted"/>
<dbReference type="KEGG" id="vra:111241266"/>
<dbReference type="RefSeq" id="XP_022634183.1">
    <property type="nucleotide sequence ID" value="XM_022778462.1"/>
</dbReference>
<feature type="compositionally biased region" description="Low complexity" evidence="1">
    <location>
        <begin position="19"/>
        <end position="31"/>
    </location>
</feature>
<dbReference type="AlphaFoldDB" id="A0A3Q0EQR6"/>
<evidence type="ECO:0000313" key="3">
    <source>
        <dbReference type="RefSeq" id="XP_022634183.1"/>
    </source>
</evidence>
<name>A0A3Q0EQR6_VIGRR</name>
<feature type="region of interest" description="Disordered" evidence="1">
    <location>
        <begin position="1"/>
        <end position="31"/>
    </location>
</feature>
<evidence type="ECO:0000256" key="1">
    <source>
        <dbReference type="SAM" id="MobiDB-lite"/>
    </source>
</evidence>
<accession>A0A3Q0EQR6</accession>
<dbReference type="Proteomes" id="UP000087766">
    <property type="component" value="Chromosome 1"/>
</dbReference>
<evidence type="ECO:0000313" key="2">
    <source>
        <dbReference type="Proteomes" id="UP000087766"/>
    </source>
</evidence>
<gene>
    <name evidence="3" type="primary">LOC111241266</name>
</gene>
<dbReference type="GeneID" id="111241266"/>
<organism evidence="2 3">
    <name type="scientific">Vigna radiata var. radiata</name>
    <name type="common">Mung bean</name>
    <name type="synonym">Phaseolus aureus</name>
    <dbReference type="NCBI Taxonomy" id="3916"/>
    <lineage>
        <taxon>Eukaryota</taxon>
        <taxon>Viridiplantae</taxon>
        <taxon>Streptophyta</taxon>
        <taxon>Embryophyta</taxon>
        <taxon>Tracheophyta</taxon>
        <taxon>Spermatophyta</taxon>
        <taxon>Magnoliopsida</taxon>
        <taxon>eudicotyledons</taxon>
        <taxon>Gunneridae</taxon>
        <taxon>Pentapetalae</taxon>
        <taxon>rosids</taxon>
        <taxon>fabids</taxon>
        <taxon>Fabales</taxon>
        <taxon>Fabaceae</taxon>
        <taxon>Papilionoideae</taxon>
        <taxon>50 kb inversion clade</taxon>
        <taxon>NPAAA clade</taxon>
        <taxon>indigoferoid/millettioid clade</taxon>
        <taxon>Phaseoleae</taxon>
        <taxon>Vigna</taxon>
    </lineage>
</organism>
<protein>
    <submittedName>
        <fullName evidence="3">Uncharacterized protein LOC111241266</fullName>
    </submittedName>
</protein>
<keyword evidence="2" id="KW-1185">Reference proteome</keyword>
<reference evidence="3" key="2">
    <citation type="submission" date="2025-08" db="UniProtKB">
        <authorList>
            <consortium name="RefSeq"/>
        </authorList>
    </citation>
    <scope>IDENTIFICATION</scope>
    <source>
        <tissue evidence="3">Leaf</tissue>
    </source>
</reference>